<dbReference type="Gene3D" id="3.30.50.10">
    <property type="entry name" value="Erythroid Transcription Factor GATA-1, subunit A"/>
    <property type="match status" value="1"/>
</dbReference>
<accession>A0A853IW68</accession>
<keyword evidence="5" id="KW-1185">Reference proteome</keyword>
<dbReference type="EMBL" id="JACCKX010000001">
    <property type="protein sequence ID" value="NZA01420.1"/>
    <property type="molecule type" value="Genomic_DNA"/>
</dbReference>
<dbReference type="GO" id="GO:0008657">
    <property type="term" value="F:DNA topoisomerase type II (double strand cut, ATP-hydrolyzing) inhibitor activity"/>
    <property type="evidence" value="ECO:0007669"/>
    <property type="project" value="UniProtKB-UniRule"/>
</dbReference>
<dbReference type="AlphaFoldDB" id="A0A853IW68"/>
<name>A0A853IW68_9BURK</name>
<evidence type="ECO:0000313" key="5">
    <source>
        <dbReference type="Proteomes" id="UP000589716"/>
    </source>
</evidence>
<comment type="similarity">
    <text evidence="3">Belongs to the DNA gyrase inhibitor YacG family.</text>
</comment>
<comment type="subunit">
    <text evidence="3">Interacts with GyrB.</text>
</comment>
<feature type="binding site" evidence="3">
    <location>
        <position position="19"/>
    </location>
    <ligand>
        <name>Zn(2+)</name>
        <dbReference type="ChEBI" id="CHEBI:29105"/>
    </ligand>
</feature>
<dbReference type="PANTHER" id="PTHR36150">
    <property type="entry name" value="DNA GYRASE INHIBITOR YACG"/>
    <property type="match status" value="1"/>
</dbReference>
<feature type="binding site" evidence="3">
    <location>
        <position position="38"/>
    </location>
    <ligand>
        <name>Zn(2+)</name>
        <dbReference type="ChEBI" id="CHEBI:29105"/>
    </ligand>
</feature>
<gene>
    <name evidence="3" type="primary">yacG</name>
    <name evidence="4" type="ORF">H0I39_05935</name>
</gene>
<dbReference type="Pfam" id="PF03884">
    <property type="entry name" value="YacG"/>
    <property type="match status" value="1"/>
</dbReference>
<keyword evidence="1 3" id="KW-0479">Metal-binding</keyword>
<comment type="function">
    <text evidence="3">Inhibits all the catalytic activities of DNA gyrase by preventing its interaction with DNA. Acts by binding directly to the C-terminal domain of GyrB, which probably disrupts DNA binding by the gyrase.</text>
</comment>
<dbReference type="GO" id="GO:0006355">
    <property type="term" value="P:regulation of DNA-templated transcription"/>
    <property type="evidence" value="ECO:0007669"/>
    <property type="project" value="InterPro"/>
</dbReference>
<evidence type="ECO:0000256" key="3">
    <source>
        <dbReference type="HAMAP-Rule" id="MF_00649"/>
    </source>
</evidence>
<comment type="caution">
    <text evidence="4">The sequence shown here is derived from an EMBL/GenBank/DDBJ whole genome shotgun (WGS) entry which is preliminary data.</text>
</comment>
<feature type="binding site" evidence="3">
    <location>
        <position position="22"/>
    </location>
    <ligand>
        <name>Zn(2+)</name>
        <dbReference type="ChEBI" id="CHEBI:29105"/>
    </ligand>
</feature>
<proteinExistence type="inferred from homology"/>
<dbReference type="RefSeq" id="WP_180549899.1">
    <property type="nucleotide sequence ID" value="NZ_JACCKX010000001.1"/>
</dbReference>
<dbReference type="InterPro" id="IPR005584">
    <property type="entry name" value="DNA_gyrase_inhibitor_YacG"/>
</dbReference>
<evidence type="ECO:0000313" key="4">
    <source>
        <dbReference type="EMBL" id="NZA01420.1"/>
    </source>
</evidence>
<dbReference type="PANTHER" id="PTHR36150:SF1">
    <property type="entry name" value="DNA GYRASE INHIBITOR YACG"/>
    <property type="match status" value="1"/>
</dbReference>
<sequence length="74" mass="8124">MSDNPTSPPPAAQPRTVRCPACGGPSVYAPENRYRPFCSERCKLHDLGAWASESFRVEVQEHDGADEANQPPLQ</sequence>
<evidence type="ECO:0000256" key="1">
    <source>
        <dbReference type="ARBA" id="ARBA00022723"/>
    </source>
</evidence>
<dbReference type="Proteomes" id="UP000589716">
    <property type="component" value="Unassembled WGS sequence"/>
</dbReference>
<comment type="cofactor">
    <cofactor evidence="3">
        <name>Zn(2+)</name>
        <dbReference type="ChEBI" id="CHEBI:29105"/>
    </cofactor>
    <text evidence="3">Binds 1 zinc ion.</text>
</comment>
<dbReference type="SUPFAM" id="SSF57716">
    <property type="entry name" value="Glucocorticoid receptor-like (DNA-binding domain)"/>
    <property type="match status" value="1"/>
</dbReference>
<feature type="binding site" evidence="3">
    <location>
        <position position="42"/>
    </location>
    <ligand>
        <name>Zn(2+)</name>
        <dbReference type="ChEBI" id="CHEBI:29105"/>
    </ligand>
</feature>
<dbReference type="HAMAP" id="MF_00649">
    <property type="entry name" value="DNA_gyrase_inhibitor_YacG"/>
    <property type="match status" value="1"/>
</dbReference>
<protein>
    <recommendedName>
        <fullName evidence="3">DNA gyrase inhibitor YacG</fullName>
    </recommendedName>
</protein>
<dbReference type="GO" id="GO:0008270">
    <property type="term" value="F:zinc ion binding"/>
    <property type="evidence" value="ECO:0007669"/>
    <property type="project" value="UniProtKB-UniRule"/>
</dbReference>
<dbReference type="InterPro" id="IPR013088">
    <property type="entry name" value="Znf_NHR/GATA"/>
</dbReference>
<reference evidence="4 5" key="1">
    <citation type="submission" date="2020-07" db="EMBL/GenBank/DDBJ databases">
        <authorList>
            <person name="Maaloum M."/>
        </authorList>
    </citation>
    <scope>NUCLEOTIDE SEQUENCE [LARGE SCALE GENOMIC DNA]</scope>
    <source>
        <strain evidence="4 5">GCS-AN-3</strain>
    </source>
</reference>
<keyword evidence="2 3" id="KW-0862">Zinc</keyword>
<evidence type="ECO:0000256" key="2">
    <source>
        <dbReference type="ARBA" id="ARBA00022833"/>
    </source>
</evidence>
<organism evidence="4 5">
    <name type="scientific">Ottowia beijingensis</name>
    <dbReference type="NCBI Taxonomy" id="1207057"/>
    <lineage>
        <taxon>Bacteria</taxon>
        <taxon>Pseudomonadati</taxon>
        <taxon>Pseudomonadota</taxon>
        <taxon>Betaproteobacteria</taxon>
        <taxon>Burkholderiales</taxon>
        <taxon>Comamonadaceae</taxon>
        <taxon>Ottowia</taxon>
    </lineage>
</organism>